<accession>A0A4U8Z7I3</accession>
<evidence type="ECO:0000313" key="2">
    <source>
        <dbReference type="EMBL" id="VFU17530.1"/>
    </source>
</evidence>
<sequence length="114" mass="11589">MMVKKGARRCLARGCVRYGRIAARLAGSIATMILGAIALGGAIAGVGIVILGEAGSGGAQSRVLAGLQASVAAAKSDELMEARSAWVGGKVRSVQSRHRRLGAGNGSWELDAEE</sequence>
<proteinExistence type="predicted"/>
<geneLocation type="plasmid" evidence="2 3">
    <name>3</name>
</geneLocation>
<organism evidence="2 3">
    <name type="scientific">Methylocella tundrae</name>
    <dbReference type="NCBI Taxonomy" id="227605"/>
    <lineage>
        <taxon>Bacteria</taxon>
        <taxon>Pseudomonadati</taxon>
        <taxon>Pseudomonadota</taxon>
        <taxon>Alphaproteobacteria</taxon>
        <taxon>Hyphomicrobiales</taxon>
        <taxon>Beijerinckiaceae</taxon>
        <taxon>Methylocella</taxon>
    </lineage>
</organism>
<dbReference type="KEGG" id="mtun:MTUNDRAET4_0084.2"/>
<keyword evidence="1" id="KW-1133">Transmembrane helix</keyword>
<evidence type="ECO:0000256" key="1">
    <source>
        <dbReference type="SAM" id="Phobius"/>
    </source>
</evidence>
<keyword evidence="2" id="KW-0614">Plasmid</keyword>
<name>A0A4U8Z7I3_METTU</name>
<gene>
    <name evidence="2" type="ORF">MTUNDRAET4_0084</name>
</gene>
<dbReference type="Proteomes" id="UP000294360">
    <property type="component" value="Plasmid 3"/>
</dbReference>
<dbReference type="EMBL" id="LR536452">
    <property type="protein sequence ID" value="VFU17530.1"/>
    <property type="molecule type" value="Genomic_DNA"/>
</dbReference>
<keyword evidence="1" id="KW-0812">Transmembrane</keyword>
<keyword evidence="1" id="KW-0472">Membrane</keyword>
<reference evidence="2 3" key="1">
    <citation type="submission" date="2019-03" db="EMBL/GenBank/DDBJ databases">
        <authorList>
            <person name="Kox A.R. M."/>
        </authorList>
    </citation>
    <scope>NUCLEOTIDE SEQUENCE [LARGE SCALE GENOMIC DNA]</scope>
    <source>
        <strain evidence="2">MTUNDRAET4 annotated genome</strain>
        <plasmid evidence="3">3</plasmid>
    </source>
</reference>
<evidence type="ECO:0000313" key="3">
    <source>
        <dbReference type="Proteomes" id="UP000294360"/>
    </source>
</evidence>
<protein>
    <submittedName>
        <fullName evidence="2">Uncharacterized protein</fullName>
    </submittedName>
</protein>
<dbReference type="AlphaFoldDB" id="A0A4U8Z7I3"/>
<feature type="transmembrane region" description="Helical" evidence="1">
    <location>
        <begin position="21"/>
        <end position="51"/>
    </location>
</feature>